<reference evidence="1" key="2">
    <citation type="submission" date="2006-01" db="EMBL/GenBank/DDBJ databases">
        <authorList>
            <person name="Genoscope"/>
        </authorList>
    </citation>
    <scope>NUCLEOTIDE SEQUENCE</scope>
</reference>
<reference evidence="1" key="1">
    <citation type="journal article" date="2006" name="Nature">
        <title>Deciphering the evolution and metabolism of an anammox bacterium from a community genome.</title>
        <authorList>
            <person name="Strous M."/>
            <person name="Pelletier E."/>
            <person name="Mangenot S."/>
            <person name="Rattei T."/>
            <person name="Lehner A."/>
            <person name="Taylor M.W."/>
            <person name="Horn M."/>
            <person name="Daims H."/>
            <person name="Bartol-Mavel D."/>
            <person name="Wincker P."/>
            <person name="Barbe V."/>
            <person name="Fonknechten N."/>
            <person name="Vallenet D."/>
            <person name="Segurens B."/>
            <person name="Schenowitz-Truong C."/>
            <person name="Medigue C."/>
            <person name="Collingro A."/>
            <person name="Snel B."/>
            <person name="Dutilh B.E."/>
            <person name="OpDenCamp H.J.M."/>
            <person name="vanDerDrift C."/>
            <person name="Cirpus I."/>
            <person name="vanDePas-Schoonen K.T."/>
            <person name="Harhangi H.R."/>
            <person name="vanNiftrik L."/>
            <person name="Schmid M."/>
            <person name="Keltjens J."/>
            <person name="vanDeVossenberg J."/>
            <person name="Kartal B."/>
            <person name="Meier H."/>
            <person name="Frishman D."/>
            <person name="Huynen M.A."/>
            <person name="Mewes H."/>
            <person name="Weissenbach J."/>
            <person name="Jetten M.S.M."/>
            <person name="Wagner M."/>
            <person name="LePaslier D."/>
        </authorList>
    </citation>
    <scope>NUCLEOTIDE SEQUENCE</scope>
</reference>
<evidence type="ECO:0000313" key="1">
    <source>
        <dbReference type="EMBL" id="CAJ71813.1"/>
    </source>
</evidence>
<name>Q1PX60_KUEST</name>
<evidence type="ECO:0000313" key="2">
    <source>
        <dbReference type="EMBL" id="QII13700.1"/>
    </source>
</evidence>
<proteinExistence type="predicted"/>
<protein>
    <submittedName>
        <fullName evidence="1">Uncharacterized protein</fullName>
    </submittedName>
</protein>
<dbReference type="Proteomes" id="UP000501926">
    <property type="component" value="Chromosome"/>
</dbReference>
<organism evidence="1">
    <name type="scientific">Kuenenia stuttgartiensis</name>
    <dbReference type="NCBI Taxonomy" id="174633"/>
    <lineage>
        <taxon>Bacteria</taxon>
        <taxon>Pseudomonadati</taxon>
        <taxon>Planctomycetota</taxon>
        <taxon>Candidatus Brocadiia</taxon>
        <taxon>Candidatus Brocadiales</taxon>
        <taxon>Candidatus Brocadiaceae</taxon>
        <taxon>Candidatus Kuenenia</taxon>
    </lineage>
</organism>
<gene>
    <name evidence="2" type="ORF">KsCSTR_43210</name>
    <name evidence="1" type="ORF">kustc1068</name>
</gene>
<evidence type="ECO:0000313" key="3">
    <source>
        <dbReference type="Proteomes" id="UP000501926"/>
    </source>
</evidence>
<dbReference type="EMBL" id="CP049055">
    <property type="protein sequence ID" value="QII13700.1"/>
    <property type="molecule type" value="Genomic_DNA"/>
</dbReference>
<dbReference type="AlphaFoldDB" id="Q1PX60"/>
<reference evidence="2 3" key="3">
    <citation type="submission" date="2020-02" db="EMBL/GenBank/DDBJ databases">
        <title>Newly sequenced genome of strain CSTR1 showed variability in Candidatus Kuenenia stuttgartiensis genomes.</title>
        <authorList>
            <person name="Ding C."/>
            <person name="Adrian L."/>
        </authorList>
    </citation>
    <scope>NUCLEOTIDE SEQUENCE [LARGE SCALE GENOMIC DNA]</scope>
    <source>
        <strain evidence="2 3">CSTR1</strain>
    </source>
</reference>
<sequence>MCIVYNNNTFEIAKKKYIIRFPLLKQFLYPKNNYGGECAKNINVNLGSTLVF</sequence>
<dbReference type="EMBL" id="CT573073">
    <property type="protein sequence ID" value="CAJ71813.1"/>
    <property type="molecule type" value="Genomic_DNA"/>
</dbReference>
<accession>Q1PX60</accession>